<dbReference type="EMBL" id="FOAD01000001">
    <property type="protein sequence ID" value="SEK63571.1"/>
    <property type="molecule type" value="Genomic_DNA"/>
</dbReference>
<reference evidence="1 2" key="1">
    <citation type="submission" date="2016-10" db="EMBL/GenBank/DDBJ databases">
        <authorList>
            <person name="de Groot N.N."/>
        </authorList>
    </citation>
    <scope>NUCLEOTIDE SEQUENCE [LARGE SCALE GENOMIC DNA]</scope>
    <source>
        <strain evidence="1 2">CDM_5</strain>
    </source>
</reference>
<dbReference type="GeneID" id="74529472"/>
<proteinExistence type="predicted"/>
<accession>A0A1H7IM40</accession>
<organism evidence="1 2">
    <name type="scientific">Haloferax larsenii</name>
    <dbReference type="NCBI Taxonomy" id="302484"/>
    <lineage>
        <taxon>Archaea</taxon>
        <taxon>Methanobacteriati</taxon>
        <taxon>Methanobacteriota</taxon>
        <taxon>Stenosarchaea group</taxon>
        <taxon>Halobacteria</taxon>
        <taxon>Halobacteriales</taxon>
        <taxon>Haloferacaceae</taxon>
        <taxon>Haloferax</taxon>
    </lineage>
</organism>
<evidence type="ECO:0000313" key="2">
    <source>
        <dbReference type="Proteomes" id="UP000183894"/>
    </source>
</evidence>
<dbReference type="AlphaFoldDB" id="A0A1H7IM40"/>
<dbReference type="RefSeq" id="WP_007539750.1">
    <property type="nucleotide sequence ID" value="NZ_CP078063.1"/>
</dbReference>
<gene>
    <name evidence="1" type="ORF">SAMN04488691_101950</name>
</gene>
<name>A0A1H7IM40_HALLR</name>
<evidence type="ECO:0000313" key="1">
    <source>
        <dbReference type="EMBL" id="SEK63571.1"/>
    </source>
</evidence>
<protein>
    <submittedName>
        <fullName evidence="1">Uncharacterized protein</fullName>
    </submittedName>
</protein>
<sequence length="44" mass="5094">MEEPNSPYFREQVDDAVETNPQEGEVVIVEGQAMSLRAYKKRHD</sequence>
<dbReference type="Proteomes" id="UP000183894">
    <property type="component" value="Unassembled WGS sequence"/>
</dbReference>